<dbReference type="AlphaFoldDB" id="A0A3N7FQB5"/>
<dbReference type="EMBL" id="CM009299">
    <property type="protein sequence ID" value="RQO96972.1"/>
    <property type="molecule type" value="Genomic_DNA"/>
</dbReference>
<dbReference type="Proteomes" id="UP000006729">
    <property type="component" value="Chromosome 10"/>
</dbReference>
<evidence type="ECO:0000313" key="2">
    <source>
        <dbReference type="Proteomes" id="UP000006729"/>
    </source>
</evidence>
<dbReference type="InParanoid" id="A0A3N7FQB5"/>
<reference evidence="1 2" key="1">
    <citation type="journal article" date="2006" name="Science">
        <title>The genome of black cottonwood, Populus trichocarpa (Torr. &amp; Gray).</title>
        <authorList>
            <person name="Tuskan G.A."/>
            <person name="Difazio S."/>
            <person name="Jansson S."/>
            <person name="Bohlmann J."/>
            <person name="Grigoriev I."/>
            <person name="Hellsten U."/>
            <person name="Putnam N."/>
            <person name="Ralph S."/>
            <person name="Rombauts S."/>
            <person name="Salamov A."/>
            <person name="Schein J."/>
            <person name="Sterck L."/>
            <person name="Aerts A."/>
            <person name="Bhalerao R.R."/>
            <person name="Bhalerao R.P."/>
            <person name="Blaudez D."/>
            <person name="Boerjan W."/>
            <person name="Brun A."/>
            <person name="Brunner A."/>
            <person name="Busov V."/>
            <person name="Campbell M."/>
            <person name="Carlson J."/>
            <person name="Chalot M."/>
            <person name="Chapman J."/>
            <person name="Chen G.L."/>
            <person name="Cooper D."/>
            <person name="Coutinho P.M."/>
            <person name="Couturier J."/>
            <person name="Covert S."/>
            <person name="Cronk Q."/>
            <person name="Cunningham R."/>
            <person name="Davis J."/>
            <person name="Degroeve S."/>
            <person name="Dejardin A."/>
            <person name="Depamphilis C."/>
            <person name="Detter J."/>
            <person name="Dirks B."/>
            <person name="Dubchak I."/>
            <person name="Duplessis S."/>
            <person name="Ehlting J."/>
            <person name="Ellis B."/>
            <person name="Gendler K."/>
            <person name="Goodstein D."/>
            <person name="Gribskov M."/>
            <person name="Grimwood J."/>
            <person name="Groover A."/>
            <person name="Gunter L."/>
            <person name="Hamberger B."/>
            <person name="Heinze B."/>
            <person name="Helariutta Y."/>
            <person name="Henrissat B."/>
            <person name="Holligan D."/>
            <person name="Holt R."/>
            <person name="Huang W."/>
            <person name="Islam-Faridi N."/>
            <person name="Jones S."/>
            <person name="Jones-Rhoades M."/>
            <person name="Jorgensen R."/>
            <person name="Joshi C."/>
            <person name="Kangasjarvi J."/>
            <person name="Karlsson J."/>
            <person name="Kelleher C."/>
            <person name="Kirkpatrick R."/>
            <person name="Kirst M."/>
            <person name="Kohler A."/>
            <person name="Kalluri U."/>
            <person name="Larimer F."/>
            <person name="Leebens-Mack J."/>
            <person name="Leple J.C."/>
            <person name="Locascio P."/>
            <person name="Lou Y."/>
            <person name="Lucas S."/>
            <person name="Martin F."/>
            <person name="Montanini B."/>
            <person name="Napoli C."/>
            <person name="Nelson D.R."/>
            <person name="Nelson C."/>
            <person name="Nieminen K."/>
            <person name="Nilsson O."/>
            <person name="Pereda V."/>
            <person name="Peter G."/>
            <person name="Philippe R."/>
            <person name="Pilate G."/>
            <person name="Poliakov A."/>
            <person name="Razumovskaya J."/>
            <person name="Richardson P."/>
            <person name="Rinaldi C."/>
            <person name="Ritland K."/>
            <person name="Rouze P."/>
            <person name="Ryaboy D."/>
            <person name="Schmutz J."/>
            <person name="Schrader J."/>
            <person name="Segerman B."/>
            <person name="Shin H."/>
            <person name="Siddiqui A."/>
            <person name="Sterky F."/>
            <person name="Terry A."/>
            <person name="Tsai C.J."/>
            <person name="Uberbacher E."/>
            <person name="Unneberg P."/>
            <person name="Vahala J."/>
            <person name="Wall K."/>
            <person name="Wessler S."/>
            <person name="Yang G."/>
            <person name="Yin T."/>
            <person name="Douglas C."/>
            <person name="Marra M."/>
            <person name="Sandberg G."/>
            <person name="Van de Peer Y."/>
            <person name="Rokhsar D."/>
        </authorList>
    </citation>
    <scope>NUCLEOTIDE SEQUENCE [LARGE SCALE GENOMIC DNA]</scope>
    <source>
        <strain evidence="2">cv. Nisqually</strain>
    </source>
</reference>
<sequence>MRGAQLNMQSSVDTLHLVSVLYHHLCAVLDLFRFDVDGLAITCLKNTHSRIDCFQVNLAVQKVKLF</sequence>
<organism evidence="1 2">
    <name type="scientific">Populus trichocarpa</name>
    <name type="common">Western balsam poplar</name>
    <name type="synonym">Populus balsamifera subsp. trichocarpa</name>
    <dbReference type="NCBI Taxonomy" id="3694"/>
    <lineage>
        <taxon>Eukaryota</taxon>
        <taxon>Viridiplantae</taxon>
        <taxon>Streptophyta</taxon>
        <taxon>Embryophyta</taxon>
        <taxon>Tracheophyta</taxon>
        <taxon>Spermatophyta</taxon>
        <taxon>Magnoliopsida</taxon>
        <taxon>eudicotyledons</taxon>
        <taxon>Gunneridae</taxon>
        <taxon>Pentapetalae</taxon>
        <taxon>rosids</taxon>
        <taxon>fabids</taxon>
        <taxon>Malpighiales</taxon>
        <taxon>Salicaceae</taxon>
        <taxon>Saliceae</taxon>
        <taxon>Populus</taxon>
    </lineage>
</organism>
<accession>A0A3N7FQB5</accession>
<keyword evidence="2" id="KW-1185">Reference proteome</keyword>
<evidence type="ECO:0000313" key="1">
    <source>
        <dbReference type="EMBL" id="RQO96972.1"/>
    </source>
</evidence>
<protein>
    <submittedName>
        <fullName evidence="1">Uncharacterized protein</fullName>
    </submittedName>
</protein>
<name>A0A3N7FQB5_POPTR</name>
<gene>
    <name evidence="1" type="ORF">POPTR_010G199550</name>
</gene>
<proteinExistence type="predicted"/>